<keyword evidence="2" id="KW-1185">Reference proteome</keyword>
<proteinExistence type="predicted"/>
<dbReference type="EMBL" id="JH767588">
    <property type="protein sequence ID" value="EON67541.1"/>
    <property type="molecule type" value="Genomic_DNA"/>
</dbReference>
<dbReference type="OrthoDB" id="5301876at2759"/>
<dbReference type="AlphaFoldDB" id="R7Z0U7"/>
<name>R7Z0U7_CONA1</name>
<dbReference type="Proteomes" id="UP000016924">
    <property type="component" value="Unassembled WGS sequence"/>
</dbReference>
<accession>R7Z0U7</accession>
<evidence type="ECO:0000313" key="2">
    <source>
        <dbReference type="Proteomes" id="UP000016924"/>
    </source>
</evidence>
<dbReference type="STRING" id="1168221.R7Z0U7"/>
<dbReference type="GeneID" id="19904220"/>
<organism evidence="1 2">
    <name type="scientific">Coniosporium apollinis (strain CBS 100218)</name>
    <name type="common">Rock-inhabiting black yeast</name>
    <dbReference type="NCBI Taxonomy" id="1168221"/>
    <lineage>
        <taxon>Eukaryota</taxon>
        <taxon>Fungi</taxon>
        <taxon>Dikarya</taxon>
        <taxon>Ascomycota</taxon>
        <taxon>Pezizomycotina</taxon>
        <taxon>Dothideomycetes</taxon>
        <taxon>Dothideomycetes incertae sedis</taxon>
        <taxon>Coniosporium</taxon>
    </lineage>
</organism>
<dbReference type="RefSeq" id="XP_007782858.1">
    <property type="nucleotide sequence ID" value="XM_007784668.1"/>
</dbReference>
<protein>
    <submittedName>
        <fullName evidence="1">Uncharacterized protein</fullName>
    </submittedName>
</protein>
<evidence type="ECO:0000313" key="1">
    <source>
        <dbReference type="EMBL" id="EON67541.1"/>
    </source>
</evidence>
<sequence>MTMQGIVAMFVLVELTTEKIDSILREARSRPYEPWCYWLADQYETAPPDTDEGGIDGTKAPIDKDWKSPFIGRTLRECADFLRKAPSSAWLDRNFFAVVEEHTLDKGVITLCRIGNWVGEGDEITSLPARLRESGDLLGGMDPDSWDEWLEDTKRTGKPA</sequence>
<dbReference type="HOGENOM" id="CLU_1510604_0_0_1"/>
<reference evidence="2" key="1">
    <citation type="submission" date="2012-06" db="EMBL/GenBank/DDBJ databases">
        <title>The genome sequence of Coniosporium apollinis CBS 100218.</title>
        <authorList>
            <consortium name="The Broad Institute Genome Sequencing Platform"/>
            <person name="Cuomo C."/>
            <person name="Gorbushina A."/>
            <person name="Noack S."/>
            <person name="Walker B."/>
            <person name="Young S.K."/>
            <person name="Zeng Q."/>
            <person name="Gargeya S."/>
            <person name="Fitzgerald M."/>
            <person name="Haas B."/>
            <person name="Abouelleil A."/>
            <person name="Alvarado L."/>
            <person name="Arachchi H.M."/>
            <person name="Berlin A.M."/>
            <person name="Chapman S.B."/>
            <person name="Goldberg J."/>
            <person name="Griggs A."/>
            <person name="Gujja S."/>
            <person name="Hansen M."/>
            <person name="Howarth C."/>
            <person name="Imamovic A."/>
            <person name="Larimer J."/>
            <person name="McCowan C."/>
            <person name="Montmayeur A."/>
            <person name="Murphy C."/>
            <person name="Neiman D."/>
            <person name="Pearson M."/>
            <person name="Priest M."/>
            <person name="Roberts A."/>
            <person name="Saif S."/>
            <person name="Shea T."/>
            <person name="Sisk P."/>
            <person name="Sykes S."/>
            <person name="Wortman J."/>
            <person name="Nusbaum C."/>
            <person name="Birren B."/>
        </authorList>
    </citation>
    <scope>NUCLEOTIDE SEQUENCE [LARGE SCALE GENOMIC DNA]</scope>
    <source>
        <strain evidence="2">CBS 100218</strain>
    </source>
</reference>
<gene>
    <name evidence="1" type="ORF">W97_06909</name>
</gene>